<keyword evidence="1 2" id="KW-0694">RNA-binding</keyword>
<accession>A0AAV0EB06</accession>
<dbReference type="PANTHER" id="PTHR32319">
    <property type="entry name" value="BACTERIAL HEMOLYSIN-LIKE PROTEIN"/>
    <property type="match status" value="1"/>
</dbReference>
<evidence type="ECO:0000313" key="4">
    <source>
        <dbReference type="EMBL" id="CAH9121156.1"/>
    </source>
</evidence>
<protein>
    <recommendedName>
        <fullName evidence="3">RNA-binding S4 domain-containing protein</fullName>
    </recommendedName>
</protein>
<dbReference type="EMBL" id="CAMAPF010000919">
    <property type="protein sequence ID" value="CAH9121156.1"/>
    <property type="molecule type" value="Genomic_DNA"/>
</dbReference>
<dbReference type="PANTHER" id="PTHR32319:SF0">
    <property type="entry name" value="BACTERIAL HEMOLYSIN-LIKE PROTEIN"/>
    <property type="match status" value="1"/>
</dbReference>
<dbReference type="CDD" id="cd00165">
    <property type="entry name" value="S4"/>
    <property type="match status" value="1"/>
</dbReference>
<dbReference type="SUPFAM" id="SSF55174">
    <property type="entry name" value="Alpha-L RNA-binding motif"/>
    <property type="match status" value="1"/>
</dbReference>
<dbReference type="InterPro" id="IPR002942">
    <property type="entry name" value="S4_RNA-bd"/>
</dbReference>
<organism evidence="4 5">
    <name type="scientific">Cuscuta epithymum</name>
    <dbReference type="NCBI Taxonomy" id="186058"/>
    <lineage>
        <taxon>Eukaryota</taxon>
        <taxon>Viridiplantae</taxon>
        <taxon>Streptophyta</taxon>
        <taxon>Embryophyta</taxon>
        <taxon>Tracheophyta</taxon>
        <taxon>Spermatophyta</taxon>
        <taxon>Magnoliopsida</taxon>
        <taxon>eudicotyledons</taxon>
        <taxon>Gunneridae</taxon>
        <taxon>Pentapetalae</taxon>
        <taxon>asterids</taxon>
        <taxon>lamiids</taxon>
        <taxon>Solanales</taxon>
        <taxon>Convolvulaceae</taxon>
        <taxon>Cuscuteae</taxon>
        <taxon>Cuscuta</taxon>
        <taxon>Cuscuta subgen. Cuscuta</taxon>
    </lineage>
</organism>
<dbReference type="PROSITE" id="PS50889">
    <property type="entry name" value="S4"/>
    <property type="match status" value="1"/>
</dbReference>
<evidence type="ECO:0000313" key="5">
    <source>
        <dbReference type="Proteomes" id="UP001152523"/>
    </source>
</evidence>
<dbReference type="Proteomes" id="UP001152523">
    <property type="component" value="Unassembled WGS sequence"/>
</dbReference>
<evidence type="ECO:0000256" key="1">
    <source>
        <dbReference type="ARBA" id="ARBA00022884"/>
    </source>
</evidence>
<name>A0AAV0EB06_9ASTE</name>
<dbReference type="InterPro" id="IPR047048">
    <property type="entry name" value="TlyA"/>
</dbReference>
<sequence>MGFQMLKQPICTFFAFSSRNSSFNSFSKSKVVPRFPGKLMGIKVSMSQGFASATSAKGQKKKKRLDEICVERYQQYSRTFIQSWILQGKVLVDGKVVNKAGTPIPDKATVEIIAEVPKYRWT</sequence>
<dbReference type="GO" id="GO:0003723">
    <property type="term" value="F:RNA binding"/>
    <property type="evidence" value="ECO:0007669"/>
    <property type="project" value="UniProtKB-KW"/>
</dbReference>
<dbReference type="SMART" id="SM00363">
    <property type="entry name" value="S4"/>
    <property type="match status" value="1"/>
</dbReference>
<feature type="domain" description="RNA-binding S4" evidence="3">
    <location>
        <begin position="63"/>
        <end position="122"/>
    </location>
</feature>
<dbReference type="Pfam" id="PF01479">
    <property type="entry name" value="S4"/>
    <property type="match status" value="1"/>
</dbReference>
<reference evidence="4" key="1">
    <citation type="submission" date="2022-07" db="EMBL/GenBank/DDBJ databases">
        <authorList>
            <person name="Macas J."/>
            <person name="Novak P."/>
            <person name="Neumann P."/>
        </authorList>
    </citation>
    <scope>NUCLEOTIDE SEQUENCE</scope>
</reference>
<dbReference type="InterPro" id="IPR036986">
    <property type="entry name" value="S4_RNA-bd_sf"/>
</dbReference>
<comment type="caution">
    <text evidence="4">The sequence shown here is derived from an EMBL/GenBank/DDBJ whole genome shotgun (WGS) entry which is preliminary data.</text>
</comment>
<dbReference type="AlphaFoldDB" id="A0AAV0EB06"/>
<gene>
    <name evidence="4" type="ORF">CEPIT_LOCUS23480</name>
</gene>
<dbReference type="Gene3D" id="3.10.290.10">
    <property type="entry name" value="RNA-binding S4 domain"/>
    <property type="match status" value="1"/>
</dbReference>
<evidence type="ECO:0000259" key="3">
    <source>
        <dbReference type="SMART" id="SM00363"/>
    </source>
</evidence>
<keyword evidence="5" id="KW-1185">Reference proteome</keyword>
<evidence type="ECO:0000256" key="2">
    <source>
        <dbReference type="PROSITE-ProRule" id="PRU00182"/>
    </source>
</evidence>
<proteinExistence type="predicted"/>
<dbReference type="GO" id="GO:0008168">
    <property type="term" value="F:methyltransferase activity"/>
    <property type="evidence" value="ECO:0007669"/>
    <property type="project" value="InterPro"/>
</dbReference>